<sequence length="151" mass="17261">MKKCLDLLYDTGVKIHSLTFDGAQCNLSMCTKLGAYLKLNNPNFSSPHTTSGEPIYLFYDPCHALKLVRNTLGDKRILINSQGEKIEWEYIKKLYLKEKKEGLKVATKLTQKHVYYFYEKMCVKLASQVFSNSVSKNLSFAKILIGILNIL</sequence>
<accession>A0A2S2NBA2</accession>
<evidence type="ECO:0000313" key="3">
    <source>
        <dbReference type="EMBL" id="MBY14397.1"/>
    </source>
</evidence>
<dbReference type="InterPro" id="IPR048366">
    <property type="entry name" value="TNP-like_GBD"/>
</dbReference>
<dbReference type="Pfam" id="PF21787">
    <property type="entry name" value="TNP-like_RNaseH_N"/>
    <property type="match status" value="1"/>
</dbReference>
<evidence type="ECO:0000259" key="1">
    <source>
        <dbReference type="Pfam" id="PF21787"/>
    </source>
</evidence>
<dbReference type="Pfam" id="PF21788">
    <property type="entry name" value="TNP-like_GBD"/>
    <property type="match status" value="1"/>
</dbReference>
<dbReference type="InterPro" id="IPR048365">
    <property type="entry name" value="TNP-like_RNaseH_N"/>
</dbReference>
<organism evidence="3">
    <name type="scientific">Schizaphis graminum</name>
    <name type="common">Green bug aphid</name>
    <dbReference type="NCBI Taxonomy" id="13262"/>
    <lineage>
        <taxon>Eukaryota</taxon>
        <taxon>Metazoa</taxon>
        <taxon>Ecdysozoa</taxon>
        <taxon>Arthropoda</taxon>
        <taxon>Hexapoda</taxon>
        <taxon>Insecta</taxon>
        <taxon>Pterygota</taxon>
        <taxon>Neoptera</taxon>
        <taxon>Paraneoptera</taxon>
        <taxon>Hemiptera</taxon>
        <taxon>Sternorrhyncha</taxon>
        <taxon>Aphidomorpha</taxon>
        <taxon>Aphidoidea</taxon>
        <taxon>Aphididae</taxon>
        <taxon>Aphidini</taxon>
        <taxon>Schizaphis</taxon>
    </lineage>
</organism>
<evidence type="ECO:0000259" key="2">
    <source>
        <dbReference type="Pfam" id="PF21788"/>
    </source>
</evidence>
<feature type="domain" description="Transposable element P transposase-like GTP-binding insertion" evidence="2">
    <location>
        <begin position="62"/>
        <end position="142"/>
    </location>
</feature>
<gene>
    <name evidence="3" type="ORF">g.49658</name>
</gene>
<proteinExistence type="predicted"/>
<name>A0A2S2NBA2_SCHGA</name>
<evidence type="ECO:0008006" key="4">
    <source>
        <dbReference type="Google" id="ProtNLM"/>
    </source>
</evidence>
<dbReference type="AlphaFoldDB" id="A0A2S2NBA2"/>
<protein>
    <recommendedName>
        <fullName evidence="4">THAP domain-containing protein 9</fullName>
    </recommendedName>
</protein>
<reference evidence="3" key="1">
    <citation type="submission" date="2018-04" db="EMBL/GenBank/DDBJ databases">
        <title>Transcriptome of Schizaphis graminum biotype I.</title>
        <authorList>
            <person name="Scully E.D."/>
            <person name="Geib S.M."/>
            <person name="Palmer N.A."/>
            <person name="Koch K."/>
            <person name="Bradshaw J."/>
            <person name="Heng-Moss T."/>
            <person name="Sarath G."/>
        </authorList>
    </citation>
    <scope>NUCLEOTIDE SEQUENCE</scope>
</reference>
<dbReference type="EMBL" id="GGMR01001778">
    <property type="protein sequence ID" value="MBY14397.1"/>
    <property type="molecule type" value="Transcribed_RNA"/>
</dbReference>
<feature type="domain" description="Transposable element P transposase-like RNase H" evidence="1">
    <location>
        <begin position="2"/>
        <end position="34"/>
    </location>
</feature>